<sequence>MNHPFQDVQEVIKGHNVKHGTAHFVPERCLSSTDGKSPSSDRFNNQVLSSKRSQTSTTGTPLSPSSSLPVTLSGTTPLSNFEGHRETLVRINNSCDGTSRNVQTDVNNGSLCRPHLSEDSSSSDFEASKTKTGVIFGTPINKSAPP</sequence>
<organism evidence="2">
    <name type="scientific">Arion vulgaris</name>
    <dbReference type="NCBI Taxonomy" id="1028688"/>
    <lineage>
        <taxon>Eukaryota</taxon>
        <taxon>Metazoa</taxon>
        <taxon>Spiralia</taxon>
        <taxon>Lophotrochozoa</taxon>
        <taxon>Mollusca</taxon>
        <taxon>Gastropoda</taxon>
        <taxon>Heterobranchia</taxon>
        <taxon>Euthyneura</taxon>
        <taxon>Panpulmonata</taxon>
        <taxon>Eupulmonata</taxon>
        <taxon>Stylommatophora</taxon>
        <taxon>Helicina</taxon>
        <taxon>Arionoidea</taxon>
        <taxon>Arionidae</taxon>
        <taxon>Arion</taxon>
    </lineage>
</organism>
<feature type="compositionally biased region" description="Polar residues" evidence="1">
    <location>
        <begin position="30"/>
        <end position="54"/>
    </location>
</feature>
<dbReference type="AlphaFoldDB" id="A0A0B6ZI26"/>
<proteinExistence type="predicted"/>
<feature type="compositionally biased region" description="Low complexity" evidence="1">
    <location>
        <begin position="55"/>
        <end position="79"/>
    </location>
</feature>
<name>A0A0B6ZI26_9EUPU</name>
<feature type="non-terminal residue" evidence="2">
    <location>
        <position position="146"/>
    </location>
</feature>
<evidence type="ECO:0000313" key="2">
    <source>
        <dbReference type="EMBL" id="CEK68012.1"/>
    </source>
</evidence>
<feature type="region of interest" description="Disordered" evidence="1">
    <location>
        <begin position="28"/>
        <end position="81"/>
    </location>
</feature>
<reference evidence="2" key="1">
    <citation type="submission" date="2014-12" db="EMBL/GenBank/DDBJ databases">
        <title>Insight into the proteome of Arion vulgaris.</title>
        <authorList>
            <person name="Aradska J."/>
            <person name="Bulat T."/>
            <person name="Smidak R."/>
            <person name="Sarate P."/>
            <person name="Gangsoo J."/>
            <person name="Sialana F."/>
            <person name="Bilban M."/>
            <person name="Lubec G."/>
        </authorList>
    </citation>
    <scope>NUCLEOTIDE SEQUENCE</scope>
    <source>
        <tissue evidence="2">Skin</tissue>
    </source>
</reference>
<dbReference type="EMBL" id="HACG01021147">
    <property type="protein sequence ID" value="CEK68012.1"/>
    <property type="molecule type" value="Transcribed_RNA"/>
</dbReference>
<accession>A0A0B6ZI26</accession>
<evidence type="ECO:0000256" key="1">
    <source>
        <dbReference type="SAM" id="MobiDB-lite"/>
    </source>
</evidence>
<gene>
    <name evidence="2" type="primary">ORF64766</name>
</gene>
<protein>
    <submittedName>
        <fullName evidence="2">Uncharacterized protein</fullName>
    </submittedName>
</protein>